<protein>
    <recommendedName>
        <fullName evidence="1">DUF7834 domain-containing protein</fullName>
    </recommendedName>
</protein>
<feature type="domain" description="DUF7834" evidence="1">
    <location>
        <begin position="92"/>
        <end position="195"/>
    </location>
</feature>
<dbReference type="InterPro" id="IPR057156">
    <property type="entry name" value="DUF7834"/>
</dbReference>
<dbReference type="PANTHER" id="PTHR35149:SF1">
    <property type="entry name" value="DUF5655 DOMAIN-CONTAINING PROTEIN"/>
    <property type="match status" value="1"/>
</dbReference>
<dbReference type="KEGG" id="hsr:HSBAA_18620"/>
<dbReference type="EMBL" id="AP019514">
    <property type="protein sequence ID" value="BBI60556.1"/>
    <property type="molecule type" value="Genomic_DNA"/>
</dbReference>
<gene>
    <name evidence="2" type="ORF">HSBAA_18620</name>
</gene>
<evidence type="ECO:0000313" key="2">
    <source>
        <dbReference type="EMBL" id="BBI60556.1"/>
    </source>
</evidence>
<reference evidence="2 3" key="1">
    <citation type="journal article" date="2019" name="Microbiol. Resour. Announc.">
        <title>Complete Genome Sequence of Halomonas sulfidaeris Strain Esulfide1 Isolated from a Metal Sulfide Rock at a Depth of 2,200 Meters, Obtained Using Nanopore Sequencing.</title>
        <authorList>
            <person name="Saito M."/>
            <person name="Nishigata A."/>
            <person name="Galipon J."/>
            <person name="Arakawa K."/>
        </authorList>
    </citation>
    <scope>NUCLEOTIDE SEQUENCE [LARGE SCALE GENOMIC DNA]</scope>
    <source>
        <strain evidence="2 3">ATCC BAA-803</strain>
    </source>
</reference>
<dbReference type="Proteomes" id="UP000320231">
    <property type="component" value="Chromosome"/>
</dbReference>
<name>A0A455U3G6_9GAMM</name>
<organism evidence="2 3">
    <name type="scientific">Vreelandella sulfidaeris</name>
    <dbReference type="NCBI Taxonomy" id="115553"/>
    <lineage>
        <taxon>Bacteria</taxon>
        <taxon>Pseudomonadati</taxon>
        <taxon>Pseudomonadota</taxon>
        <taxon>Gammaproteobacteria</taxon>
        <taxon>Oceanospirillales</taxon>
        <taxon>Halomonadaceae</taxon>
        <taxon>Vreelandella</taxon>
    </lineage>
</organism>
<proteinExistence type="predicted"/>
<dbReference type="PANTHER" id="PTHR35149">
    <property type="entry name" value="SLL5132 PROTEIN"/>
    <property type="match status" value="1"/>
</dbReference>
<sequence length="196" mass="23392">MVDPVFNSLTSQSNLHNNYLAVSRIVSRAEFTEELIDFLLNKCQVVYFELNNISEAFQFFDSQNARGRDLEPHDLLKAFHLREFTNEDEGLKAEVVSQWESSETEKLAKLFANYLFRIRNWSRGASARYFGKEHTHLFKGVNIDRTDRYPFVEQLRMTHYFVDSYNRHDHRKMDDNRIAFPFHLDQMIINGRRFLK</sequence>
<dbReference type="Pfam" id="PF25202">
    <property type="entry name" value="DUF7834"/>
    <property type="match status" value="1"/>
</dbReference>
<dbReference type="AlphaFoldDB" id="A0A455U3G6"/>
<accession>A0A455U3G6</accession>
<evidence type="ECO:0000313" key="3">
    <source>
        <dbReference type="Proteomes" id="UP000320231"/>
    </source>
</evidence>
<evidence type="ECO:0000259" key="1">
    <source>
        <dbReference type="Pfam" id="PF25202"/>
    </source>
</evidence>